<evidence type="ECO:0000313" key="1">
    <source>
        <dbReference type="EMBL" id="AFX99251.1"/>
    </source>
</evidence>
<dbReference type="PANTHER" id="PTHR32063">
    <property type="match status" value="1"/>
</dbReference>
<dbReference type="InterPro" id="IPR001036">
    <property type="entry name" value="Acrflvin-R"/>
</dbReference>
<dbReference type="AlphaFoldDB" id="K7ZD70"/>
<name>K7ZD70_9PROT</name>
<dbReference type="InterPro" id="IPR027463">
    <property type="entry name" value="AcrB_DN_DC_subdom"/>
</dbReference>
<proteinExistence type="predicted"/>
<reference evidence="1 2" key="1">
    <citation type="journal article" date="2012" name="Proc. Natl. Acad. Sci. U.S.A.">
        <title>Genome streamlining and chemical defense in a coral reef symbiosis.</title>
        <authorList>
            <person name="Kwan J.C."/>
            <person name="Donia M.S."/>
            <person name="Han A.W."/>
            <person name="Hirose E."/>
            <person name="Haygood M.G."/>
            <person name="Schmidt E.W."/>
        </authorList>
    </citation>
    <scope>NUCLEOTIDE SEQUENCE [LARGE SCALE GENOMIC DNA]</scope>
    <source>
        <strain evidence="1 2">L2</strain>
    </source>
</reference>
<dbReference type="EMBL" id="CP003539">
    <property type="protein sequence ID" value="AFX99251.1"/>
    <property type="molecule type" value="Genomic_DNA"/>
</dbReference>
<dbReference type="KEGG" id="thal:A1OE_1073"/>
<dbReference type="eggNOG" id="COG0841">
    <property type="taxonomic scope" value="Bacteria"/>
</dbReference>
<dbReference type="Gene3D" id="1.20.1640.10">
    <property type="entry name" value="Multidrug efflux transporter AcrB transmembrane domain"/>
    <property type="match status" value="1"/>
</dbReference>
<dbReference type="SUPFAM" id="SSF82693">
    <property type="entry name" value="Multidrug efflux transporter AcrB pore domain, PN1, PN2, PC1 and PC2 subdomains"/>
    <property type="match status" value="1"/>
</dbReference>
<dbReference type="STRING" id="1193729.A1OE_1073"/>
<dbReference type="Gene3D" id="3.30.70.1430">
    <property type="entry name" value="Multidrug efflux transporter AcrB pore domain"/>
    <property type="match status" value="1"/>
</dbReference>
<dbReference type="PATRIC" id="fig|1193729.4.peg.587"/>
<dbReference type="Gene3D" id="3.30.70.1320">
    <property type="entry name" value="Multidrug efflux transporter AcrB pore domain like"/>
    <property type="match status" value="1"/>
</dbReference>
<dbReference type="HOGENOM" id="CLU_119321_0_0_5"/>
<accession>K7ZD70</accession>
<keyword evidence="2" id="KW-1185">Reference proteome</keyword>
<dbReference type="GO" id="GO:0005886">
    <property type="term" value="C:plasma membrane"/>
    <property type="evidence" value="ECO:0007669"/>
    <property type="project" value="TreeGrafter"/>
</dbReference>
<dbReference type="GO" id="GO:0042910">
    <property type="term" value="F:xenobiotic transmembrane transporter activity"/>
    <property type="evidence" value="ECO:0007669"/>
    <property type="project" value="TreeGrafter"/>
</dbReference>
<evidence type="ECO:0000313" key="2">
    <source>
        <dbReference type="Proteomes" id="UP000010077"/>
    </source>
</evidence>
<dbReference type="Gene3D" id="3.30.2090.10">
    <property type="entry name" value="Multidrug efflux transporter AcrB TolC docking domain, DN and DC subdomains"/>
    <property type="match status" value="1"/>
</dbReference>
<organism evidence="1 2">
    <name type="scientific">Candidatus Endolissoclinum faulkneri L2</name>
    <dbReference type="NCBI Taxonomy" id="1193729"/>
    <lineage>
        <taxon>Bacteria</taxon>
        <taxon>Pseudomonadati</taxon>
        <taxon>Pseudomonadota</taxon>
        <taxon>Alphaproteobacteria</taxon>
        <taxon>Rhodospirillales</taxon>
        <taxon>Rhodospirillaceae</taxon>
        <taxon>Candidatus Endolissoclinum</taxon>
    </lineage>
</organism>
<dbReference type="PANTHER" id="PTHR32063:SF0">
    <property type="entry name" value="SWARMING MOTILITY PROTEIN SWRC"/>
    <property type="match status" value="1"/>
</dbReference>
<gene>
    <name evidence="1" type="ORF">A1OE_1073</name>
</gene>
<sequence>MNALISYALSHNRSTLSVLLLILIAGTASYIEIPKESDPDINIPIIYVSIKLEGILPEDSERLLLRPLEQELRSIDSIDEMQSVAYEGGANITLKFNAGFDSAQAIDDVREKIDIAKLALPRNADEPRVHELNFSLFPVLIVTLSGNIDEHVLLQTSRKLQKLVEGIPSVLAVNLVGCREEVIEVLINPSQLESYNLRPSDVLEIFQRSNNLISTGER</sequence>
<dbReference type="RefSeq" id="WP_015088749.1">
    <property type="nucleotide sequence ID" value="NC_019566.1"/>
</dbReference>
<dbReference type="Proteomes" id="UP000010077">
    <property type="component" value="Chromosome"/>
</dbReference>
<protein>
    <submittedName>
        <fullName evidence="1">Cation/multidrug efflux pump</fullName>
    </submittedName>
</protein>
<dbReference type="OrthoDB" id="174266at2"/>
<dbReference type="Pfam" id="PF00873">
    <property type="entry name" value="ACR_tran"/>
    <property type="match status" value="1"/>
</dbReference>